<evidence type="ECO:0000313" key="3">
    <source>
        <dbReference type="Proteomes" id="UP000183530"/>
    </source>
</evidence>
<evidence type="ECO:0000313" key="2">
    <source>
        <dbReference type="EMBL" id="APF41523.1"/>
    </source>
</evidence>
<dbReference type="EMBL" id="CP018135">
    <property type="protein sequence ID" value="APF41523.1"/>
    <property type="molecule type" value="Genomic_DNA"/>
</dbReference>
<accession>A0A1L2ZQ02</accession>
<sequence>MRSRKGTESFGYLQIQHDDVGLGQSVATVAWLEGAGVKNWVQRRGHKKMAPKPEVRSHSKLTRD</sequence>
<dbReference type="Proteomes" id="UP000183530">
    <property type="component" value="Chromosome"/>
</dbReference>
<dbReference type="KEGG" id="nae:BHE16_11600"/>
<keyword evidence="3" id="KW-1185">Reference proteome</keyword>
<feature type="region of interest" description="Disordered" evidence="1">
    <location>
        <begin position="43"/>
        <end position="64"/>
    </location>
</feature>
<gene>
    <name evidence="2" type="ORF">BHE16_11600</name>
</gene>
<dbReference type="AlphaFoldDB" id="A0A1L2ZQ02"/>
<protein>
    <submittedName>
        <fullName evidence="2">Uncharacterized protein</fullName>
    </submittedName>
</protein>
<organism evidence="2 3">
    <name type="scientific">Neomicrococcus aestuarii</name>
    <dbReference type="NCBI Taxonomy" id="556325"/>
    <lineage>
        <taxon>Bacteria</taxon>
        <taxon>Bacillati</taxon>
        <taxon>Actinomycetota</taxon>
        <taxon>Actinomycetes</taxon>
        <taxon>Micrococcales</taxon>
        <taxon>Micrococcaceae</taxon>
        <taxon>Neomicrococcus</taxon>
    </lineage>
</organism>
<proteinExistence type="predicted"/>
<feature type="compositionally biased region" description="Basic and acidic residues" evidence="1">
    <location>
        <begin position="51"/>
        <end position="64"/>
    </location>
</feature>
<reference evidence="2 3" key="1">
    <citation type="submission" date="2016-11" db="EMBL/GenBank/DDBJ databases">
        <title>Genome sequencing of Zhihengliuella aestuarii B18 antagonistic to Plasmodiophora brassicae.</title>
        <authorList>
            <person name="Luo Y."/>
        </authorList>
    </citation>
    <scope>NUCLEOTIDE SEQUENCE [LARGE SCALE GENOMIC DNA]</scope>
    <source>
        <strain evidence="2 3">B18</strain>
    </source>
</reference>
<evidence type="ECO:0000256" key="1">
    <source>
        <dbReference type="SAM" id="MobiDB-lite"/>
    </source>
</evidence>
<name>A0A1L2ZQ02_9MICC</name>